<dbReference type="STRING" id="305507.SAMN04489724_4176"/>
<name>A0A1I7DMZ8_9BACT</name>
<accession>A0A1I7DMZ8</accession>
<evidence type="ECO:0000313" key="2">
    <source>
        <dbReference type="EMBL" id="SFU12996.1"/>
    </source>
</evidence>
<dbReference type="InterPro" id="IPR010559">
    <property type="entry name" value="Sig_transdc_His_kin_internal"/>
</dbReference>
<sequence>MKNRKTPISPAEIEEILLHFSDSITELETEEEILWDMVKNCISILDFEDAVVYLLDRTGKYLEQKAAIGPKNPEGQKILNPLRIKIGEGITGQVAFTGIPRLIADTRLEPNYIKDDVCRLSEIAVPILLMGKVIGVIDSENSQPDFFTNQHLKILLAVASIYAGRIAHIRALETIKESELERWKIKQKATRLQMEVLSAQLSPHFVFNSLNAIQHYILLEDKIKSLRFLSIFGKLLRYFMSQIHEESVLVQEELQMLDWYLQLQKLRYENKLIYKISSGNIKNHPQARIPAIIVQSLIENLLEENISKSDGNSKIELGFHISATEVKFNVTINNLSSLNHQAATSTYFKSLTPWQEYVSLLNEIRPFEIRSEVVEKTAQDKSSSLKSVKLIFPNLAHK</sequence>
<dbReference type="AlphaFoldDB" id="A0A1I7DMZ8"/>
<evidence type="ECO:0000313" key="3">
    <source>
        <dbReference type="Proteomes" id="UP000199673"/>
    </source>
</evidence>
<dbReference type="InterPro" id="IPR029016">
    <property type="entry name" value="GAF-like_dom_sf"/>
</dbReference>
<evidence type="ECO:0000259" key="1">
    <source>
        <dbReference type="SMART" id="SM00065"/>
    </source>
</evidence>
<dbReference type="Gene3D" id="3.30.450.40">
    <property type="match status" value="1"/>
</dbReference>
<feature type="domain" description="GAF" evidence="1">
    <location>
        <begin position="29"/>
        <end position="176"/>
    </location>
</feature>
<dbReference type="SMART" id="SM00065">
    <property type="entry name" value="GAF"/>
    <property type="match status" value="1"/>
</dbReference>
<dbReference type="SUPFAM" id="SSF55781">
    <property type="entry name" value="GAF domain-like"/>
    <property type="match status" value="1"/>
</dbReference>
<organism evidence="2 3">
    <name type="scientific">Algoriphagus locisalis</name>
    <dbReference type="NCBI Taxonomy" id="305507"/>
    <lineage>
        <taxon>Bacteria</taxon>
        <taxon>Pseudomonadati</taxon>
        <taxon>Bacteroidota</taxon>
        <taxon>Cytophagia</taxon>
        <taxon>Cytophagales</taxon>
        <taxon>Cyclobacteriaceae</taxon>
        <taxon>Algoriphagus</taxon>
    </lineage>
</organism>
<dbReference type="Proteomes" id="UP000199673">
    <property type="component" value="Unassembled WGS sequence"/>
</dbReference>
<dbReference type="Pfam" id="PF13185">
    <property type="entry name" value="GAF_2"/>
    <property type="match status" value="1"/>
</dbReference>
<reference evidence="3" key="1">
    <citation type="submission" date="2016-10" db="EMBL/GenBank/DDBJ databases">
        <authorList>
            <person name="Varghese N."/>
            <person name="Submissions S."/>
        </authorList>
    </citation>
    <scope>NUCLEOTIDE SEQUENCE [LARGE SCALE GENOMIC DNA]</scope>
    <source>
        <strain evidence="3">DSM 23445</strain>
    </source>
</reference>
<dbReference type="OrthoDB" id="6190788at2"/>
<keyword evidence="3" id="KW-1185">Reference proteome</keyword>
<dbReference type="PANTHER" id="PTHR34220">
    <property type="entry name" value="SENSOR HISTIDINE KINASE YPDA"/>
    <property type="match status" value="1"/>
</dbReference>
<gene>
    <name evidence="2" type="ORF">SAMN04489724_4176</name>
</gene>
<dbReference type="EMBL" id="FPBF01000007">
    <property type="protein sequence ID" value="SFU12996.1"/>
    <property type="molecule type" value="Genomic_DNA"/>
</dbReference>
<dbReference type="PANTHER" id="PTHR34220:SF7">
    <property type="entry name" value="SENSOR HISTIDINE KINASE YPDA"/>
    <property type="match status" value="1"/>
</dbReference>
<dbReference type="GO" id="GO:0016020">
    <property type="term" value="C:membrane"/>
    <property type="evidence" value="ECO:0007669"/>
    <property type="project" value="InterPro"/>
</dbReference>
<dbReference type="InterPro" id="IPR003018">
    <property type="entry name" value="GAF"/>
</dbReference>
<dbReference type="RefSeq" id="WP_091696955.1">
    <property type="nucleotide sequence ID" value="NZ_FPBF01000007.1"/>
</dbReference>
<proteinExistence type="predicted"/>
<protein>
    <submittedName>
        <fullName evidence="2">GAF domain-containing protein</fullName>
    </submittedName>
</protein>
<dbReference type="GO" id="GO:0000155">
    <property type="term" value="F:phosphorelay sensor kinase activity"/>
    <property type="evidence" value="ECO:0007669"/>
    <property type="project" value="InterPro"/>
</dbReference>
<dbReference type="InterPro" id="IPR050640">
    <property type="entry name" value="Bact_2-comp_sensor_kinase"/>
</dbReference>
<dbReference type="Pfam" id="PF06580">
    <property type="entry name" value="His_kinase"/>
    <property type="match status" value="1"/>
</dbReference>